<dbReference type="Proteomes" id="UP000694864">
    <property type="component" value="Chromosome 9"/>
</dbReference>
<feature type="transmembrane region" description="Helical" evidence="1">
    <location>
        <begin position="6"/>
        <end position="24"/>
    </location>
</feature>
<keyword evidence="1" id="KW-0472">Membrane</keyword>
<keyword evidence="2" id="KW-1185">Reference proteome</keyword>
<reference evidence="2" key="1">
    <citation type="journal article" date="2014" name="Nat. Commun.">
        <title>The emerging biofuel crop Camelina sativa retains a highly undifferentiated hexaploid genome structure.</title>
        <authorList>
            <person name="Kagale S."/>
            <person name="Koh C."/>
            <person name="Nixon J."/>
            <person name="Bollina V."/>
            <person name="Clarke W.E."/>
            <person name="Tuteja R."/>
            <person name="Spillane C."/>
            <person name="Robinson S.J."/>
            <person name="Links M.G."/>
            <person name="Clarke C."/>
            <person name="Higgins E.E."/>
            <person name="Huebert T."/>
            <person name="Sharpe A.G."/>
            <person name="Parkin I.A."/>
        </authorList>
    </citation>
    <scope>NUCLEOTIDE SEQUENCE [LARGE SCALE GENOMIC DNA]</scope>
    <source>
        <strain evidence="2">cv. DH55</strain>
    </source>
</reference>
<sequence length="125" mass="12082">METWIIIVIAIASCVGVLMFLVALTGSLVKDGAGEDGGEGNTGGGGQVIRGNDGGRVDVGIRGFGYHGGFWNNGGRDYGIRGFGVHRGTWNIGGRGGSGWFGGGGGFDSSSGGAVGGGGGGGGGC</sequence>
<reference evidence="3" key="2">
    <citation type="submission" date="2025-08" db="UniProtKB">
        <authorList>
            <consortium name="RefSeq"/>
        </authorList>
    </citation>
    <scope>IDENTIFICATION</scope>
    <source>
        <tissue evidence="3">Leaf</tissue>
    </source>
</reference>
<gene>
    <name evidence="3" type="primary">LOC104715929</name>
</gene>
<organism evidence="2 3">
    <name type="scientific">Camelina sativa</name>
    <name type="common">False flax</name>
    <name type="synonym">Myagrum sativum</name>
    <dbReference type="NCBI Taxonomy" id="90675"/>
    <lineage>
        <taxon>Eukaryota</taxon>
        <taxon>Viridiplantae</taxon>
        <taxon>Streptophyta</taxon>
        <taxon>Embryophyta</taxon>
        <taxon>Tracheophyta</taxon>
        <taxon>Spermatophyta</taxon>
        <taxon>Magnoliopsida</taxon>
        <taxon>eudicotyledons</taxon>
        <taxon>Gunneridae</taxon>
        <taxon>Pentapetalae</taxon>
        <taxon>rosids</taxon>
        <taxon>malvids</taxon>
        <taxon>Brassicales</taxon>
        <taxon>Brassicaceae</taxon>
        <taxon>Camelineae</taxon>
        <taxon>Camelina</taxon>
    </lineage>
</organism>
<dbReference type="GeneID" id="104715929"/>
<accession>A0ABM0TUE2</accession>
<proteinExistence type="predicted"/>
<evidence type="ECO:0000313" key="3">
    <source>
        <dbReference type="RefSeq" id="XP_010431595.1"/>
    </source>
</evidence>
<evidence type="ECO:0000256" key="1">
    <source>
        <dbReference type="SAM" id="Phobius"/>
    </source>
</evidence>
<keyword evidence="1" id="KW-1133">Transmembrane helix</keyword>
<name>A0ABM0TUE2_CAMSA</name>
<dbReference type="RefSeq" id="XP_010431595.1">
    <property type="nucleotide sequence ID" value="XM_010433293.1"/>
</dbReference>
<keyword evidence="1" id="KW-0812">Transmembrane</keyword>
<evidence type="ECO:0000313" key="2">
    <source>
        <dbReference type="Proteomes" id="UP000694864"/>
    </source>
</evidence>
<protein>
    <submittedName>
        <fullName evidence="3">Glycine-rich cell wall structural protein 1.0-like</fullName>
    </submittedName>
</protein>